<feature type="domain" description="Reverse transcriptase" evidence="1">
    <location>
        <begin position="483"/>
        <end position="755"/>
    </location>
</feature>
<evidence type="ECO:0000313" key="2">
    <source>
        <dbReference type="EMBL" id="KPU79149.1"/>
    </source>
</evidence>
<organism evidence="2 3">
    <name type="scientific">Drosophila ananassae</name>
    <name type="common">Fruit fly</name>
    <dbReference type="NCBI Taxonomy" id="7217"/>
    <lineage>
        <taxon>Eukaryota</taxon>
        <taxon>Metazoa</taxon>
        <taxon>Ecdysozoa</taxon>
        <taxon>Arthropoda</taxon>
        <taxon>Hexapoda</taxon>
        <taxon>Insecta</taxon>
        <taxon>Pterygota</taxon>
        <taxon>Neoptera</taxon>
        <taxon>Endopterygota</taxon>
        <taxon>Diptera</taxon>
        <taxon>Brachycera</taxon>
        <taxon>Muscomorpha</taxon>
        <taxon>Ephydroidea</taxon>
        <taxon>Drosophilidae</taxon>
        <taxon>Drosophila</taxon>
        <taxon>Sophophora</taxon>
    </lineage>
</organism>
<protein>
    <recommendedName>
        <fullName evidence="1">Reverse transcriptase domain-containing protein</fullName>
    </recommendedName>
</protein>
<accession>A0A0P8ZWR4</accession>
<dbReference type="InterPro" id="IPR036691">
    <property type="entry name" value="Endo/exonu/phosph_ase_sf"/>
</dbReference>
<dbReference type="Pfam" id="PF00078">
    <property type="entry name" value="RVT_1"/>
    <property type="match status" value="1"/>
</dbReference>
<dbReference type="InterPro" id="IPR043502">
    <property type="entry name" value="DNA/RNA_pol_sf"/>
</dbReference>
<keyword evidence="3" id="KW-1185">Reference proteome</keyword>
<name>A0A0P8ZWR4_DROAN</name>
<dbReference type="PANTHER" id="PTHR47027:SF20">
    <property type="entry name" value="REVERSE TRANSCRIPTASE-LIKE PROTEIN WITH RNA-DIRECTED DNA POLYMERASE DOMAIN"/>
    <property type="match status" value="1"/>
</dbReference>
<evidence type="ECO:0000259" key="1">
    <source>
        <dbReference type="PROSITE" id="PS50878"/>
    </source>
</evidence>
<dbReference type="Proteomes" id="UP000007801">
    <property type="component" value="Unassembled WGS sequence"/>
</dbReference>
<dbReference type="STRING" id="7217.A0A0P8ZWR4"/>
<dbReference type="Gene3D" id="3.60.10.10">
    <property type="entry name" value="Endonuclease/exonuclease/phosphatase"/>
    <property type="match status" value="1"/>
</dbReference>
<dbReference type="EMBL" id="CH902626">
    <property type="protein sequence ID" value="KPU79149.1"/>
    <property type="molecule type" value="Genomic_DNA"/>
</dbReference>
<dbReference type="PANTHER" id="PTHR47027">
    <property type="entry name" value="REVERSE TRANSCRIPTASE DOMAIN-CONTAINING PROTEIN"/>
    <property type="match status" value="1"/>
</dbReference>
<dbReference type="GO" id="GO:0071897">
    <property type="term" value="P:DNA biosynthetic process"/>
    <property type="evidence" value="ECO:0007669"/>
    <property type="project" value="UniProtKB-ARBA"/>
</dbReference>
<evidence type="ECO:0000313" key="3">
    <source>
        <dbReference type="Proteomes" id="UP000007801"/>
    </source>
</evidence>
<proteinExistence type="predicted"/>
<dbReference type="SUPFAM" id="SSF56219">
    <property type="entry name" value="DNase I-like"/>
    <property type="match status" value="1"/>
</dbReference>
<dbReference type="OrthoDB" id="7834518at2759"/>
<dbReference type="InParanoid" id="A0A0P8ZWR4"/>
<dbReference type="CDD" id="cd01650">
    <property type="entry name" value="RT_nLTR_like"/>
    <property type="match status" value="1"/>
</dbReference>
<dbReference type="InterPro" id="IPR000477">
    <property type="entry name" value="RT_dom"/>
</dbReference>
<reference evidence="2 3" key="1">
    <citation type="journal article" date="2007" name="Nature">
        <title>Evolution of genes and genomes on the Drosophila phylogeny.</title>
        <authorList>
            <consortium name="Drosophila 12 Genomes Consortium"/>
            <person name="Clark A.G."/>
            <person name="Eisen M.B."/>
            <person name="Smith D.R."/>
            <person name="Bergman C.M."/>
            <person name="Oliver B."/>
            <person name="Markow T.A."/>
            <person name="Kaufman T.C."/>
            <person name="Kellis M."/>
            <person name="Gelbart W."/>
            <person name="Iyer V.N."/>
            <person name="Pollard D.A."/>
            <person name="Sackton T.B."/>
            <person name="Larracuente A.M."/>
            <person name="Singh N.D."/>
            <person name="Abad J.P."/>
            <person name="Abt D.N."/>
            <person name="Adryan B."/>
            <person name="Aguade M."/>
            <person name="Akashi H."/>
            <person name="Anderson W.W."/>
            <person name="Aquadro C.F."/>
            <person name="Ardell D.H."/>
            <person name="Arguello R."/>
            <person name="Artieri C.G."/>
            <person name="Barbash D.A."/>
            <person name="Barker D."/>
            <person name="Barsanti P."/>
            <person name="Batterham P."/>
            <person name="Batzoglou S."/>
            <person name="Begun D."/>
            <person name="Bhutkar A."/>
            <person name="Blanco E."/>
            <person name="Bosak S.A."/>
            <person name="Bradley R.K."/>
            <person name="Brand A.D."/>
            <person name="Brent M.R."/>
            <person name="Brooks A.N."/>
            <person name="Brown R.H."/>
            <person name="Butlin R.K."/>
            <person name="Caggese C."/>
            <person name="Calvi B.R."/>
            <person name="Bernardo de Carvalho A."/>
            <person name="Caspi A."/>
            <person name="Castrezana S."/>
            <person name="Celniker S.E."/>
            <person name="Chang J.L."/>
            <person name="Chapple C."/>
            <person name="Chatterji S."/>
            <person name="Chinwalla A."/>
            <person name="Civetta A."/>
            <person name="Clifton S.W."/>
            <person name="Comeron J.M."/>
            <person name="Costello J.C."/>
            <person name="Coyne J.A."/>
            <person name="Daub J."/>
            <person name="David R.G."/>
            <person name="Delcher A.L."/>
            <person name="Delehaunty K."/>
            <person name="Do C.B."/>
            <person name="Ebling H."/>
            <person name="Edwards K."/>
            <person name="Eickbush T."/>
            <person name="Evans J.D."/>
            <person name="Filipski A."/>
            <person name="Findeiss S."/>
            <person name="Freyhult E."/>
            <person name="Fulton L."/>
            <person name="Fulton R."/>
            <person name="Garcia A.C."/>
            <person name="Gardiner A."/>
            <person name="Garfield D.A."/>
            <person name="Garvin B.E."/>
            <person name="Gibson G."/>
            <person name="Gilbert D."/>
            <person name="Gnerre S."/>
            <person name="Godfrey J."/>
            <person name="Good R."/>
            <person name="Gotea V."/>
            <person name="Gravely B."/>
            <person name="Greenberg A.J."/>
            <person name="Griffiths-Jones S."/>
            <person name="Gross S."/>
            <person name="Guigo R."/>
            <person name="Gustafson E.A."/>
            <person name="Haerty W."/>
            <person name="Hahn M.W."/>
            <person name="Halligan D.L."/>
            <person name="Halpern A.L."/>
            <person name="Halter G.M."/>
            <person name="Han M.V."/>
            <person name="Heger A."/>
            <person name="Hillier L."/>
            <person name="Hinrichs A.S."/>
            <person name="Holmes I."/>
            <person name="Hoskins R.A."/>
            <person name="Hubisz M.J."/>
            <person name="Hultmark D."/>
            <person name="Huntley M.A."/>
            <person name="Jaffe D.B."/>
            <person name="Jagadeeshan S."/>
            <person name="Jeck W.R."/>
            <person name="Johnson J."/>
            <person name="Jones C.D."/>
            <person name="Jordan W.C."/>
            <person name="Karpen G.H."/>
            <person name="Kataoka E."/>
            <person name="Keightley P.D."/>
            <person name="Kheradpour P."/>
            <person name="Kirkness E.F."/>
            <person name="Koerich L.B."/>
            <person name="Kristiansen K."/>
            <person name="Kudrna D."/>
            <person name="Kulathinal R.J."/>
            <person name="Kumar S."/>
            <person name="Kwok R."/>
            <person name="Lander E."/>
            <person name="Langley C.H."/>
            <person name="Lapoint R."/>
            <person name="Lazzaro B.P."/>
            <person name="Lee S.J."/>
            <person name="Levesque L."/>
            <person name="Li R."/>
            <person name="Lin C.F."/>
            <person name="Lin M.F."/>
            <person name="Lindblad-Toh K."/>
            <person name="Llopart A."/>
            <person name="Long M."/>
            <person name="Low L."/>
            <person name="Lozovsky E."/>
            <person name="Lu J."/>
            <person name="Luo M."/>
            <person name="Machado C.A."/>
            <person name="Makalowski W."/>
            <person name="Marzo M."/>
            <person name="Matsuda M."/>
            <person name="Matzkin L."/>
            <person name="McAllister B."/>
            <person name="McBride C.S."/>
            <person name="McKernan B."/>
            <person name="McKernan K."/>
            <person name="Mendez-Lago M."/>
            <person name="Minx P."/>
            <person name="Mollenhauer M.U."/>
            <person name="Montooth K."/>
            <person name="Mount S.M."/>
            <person name="Mu X."/>
            <person name="Myers E."/>
            <person name="Negre B."/>
            <person name="Newfeld S."/>
            <person name="Nielsen R."/>
            <person name="Noor M.A."/>
            <person name="O'Grady P."/>
            <person name="Pachter L."/>
            <person name="Papaceit M."/>
            <person name="Parisi M.J."/>
            <person name="Parisi M."/>
            <person name="Parts L."/>
            <person name="Pedersen J.S."/>
            <person name="Pesole G."/>
            <person name="Phillippy A.M."/>
            <person name="Ponting C.P."/>
            <person name="Pop M."/>
            <person name="Porcelli D."/>
            <person name="Powell J.R."/>
            <person name="Prohaska S."/>
            <person name="Pruitt K."/>
            <person name="Puig M."/>
            <person name="Quesneville H."/>
            <person name="Ram K.R."/>
            <person name="Rand D."/>
            <person name="Rasmussen M.D."/>
            <person name="Reed L.K."/>
            <person name="Reenan R."/>
            <person name="Reily A."/>
            <person name="Remington K.A."/>
            <person name="Rieger T.T."/>
            <person name="Ritchie M.G."/>
            <person name="Robin C."/>
            <person name="Rogers Y.H."/>
            <person name="Rohde C."/>
            <person name="Rozas J."/>
            <person name="Rubenfield M.J."/>
            <person name="Ruiz A."/>
            <person name="Russo S."/>
            <person name="Salzberg S.L."/>
            <person name="Sanchez-Gracia A."/>
            <person name="Saranga D.J."/>
            <person name="Sato H."/>
            <person name="Schaeffer S.W."/>
            <person name="Schatz M.C."/>
            <person name="Schlenke T."/>
            <person name="Schwartz R."/>
            <person name="Segarra C."/>
            <person name="Singh R.S."/>
            <person name="Sirot L."/>
            <person name="Sirota M."/>
            <person name="Sisneros N.B."/>
            <person name="Smith C.D."/>
            <person name="Smith T.F."/>
            <person name="Spieth J."/>
            <person name="Stage D.E."/>
            <person name="Stark A."/>
            <person name="Stephan W."/>
            <person name="Strausberg R.L."/>
            <person name="Strempel S."/>
            <person name="Sturgill D."/>
            <person name="Sutton G."/>
            <person name="Sutton G.G."/>
            <person name="Tao W."/>
            <person name="Teichmann S."/>
            <person name="Tobari Y.N."/>
            <person name="Tomimura Y."/>
            <person name="Tsolas J.M."/>
            <person name="Valente V.L."/>
            <person name="Venter E."/>
            <person name="Venter J.C."/>
            <person name="Vicario S."/>
            <person name="Vieira F.G."/>
            <person name="Vilella A.J."/>
            <person name="Villasante A."/>
            <person name="Walenz B."/>
            <person name="Wang J."/>
            <person name="Wasserman M."/>
            <person name="Watts T."/>
            <person name="Wilson D."/>
            <person name="Wilson R.K."/>
            <person name="Wing R.A."/>
            <person name="Wolfner M.F."/>
            <person name="Wong A."/>
            <person name="Wong G.K."/>
            <person name="Wu C.I."/>
            <person name="Wu G."/>
            <person name="Yamamoto D."/>
            <person name="Yang H.P."/>
            <person name="Yang S.P."/>
            <person name="Yorke J.A."/>
            <person name="Yoshida K."/>
            <person name="Zdobnov E."/>
            <person name="Zhang P."/>
            <person name="Zhang Y."/>
            <person name="Zimin A.V."/>
            <person name="Baldwin J."/>
            <person name="Abdouelleil A."/>
            <person name="Abdulkadir J."/>
            <person name="Abebe A."/>
            <person name="Abera B."/>
            <person name="Abreu J."/>
            <person name="Acer S.C."/>
            <person name="Aftuck L."/>
            <person name="Alexander A."/>
            <person name="An P."/>
            <person name="Anderson E."/>
            <person name="Anderson S."/>
            <person name="Arachi H."/>
            <person name="Azer M."/>
            <person name="Bachantsang P."/>
            <person name="Barry A."/>
            <person name="Bayul T."/>
            <person name="Berlin A."/>
            <person name="Bessette D."/>
            <person name="Bloom T."/>
            <person name="Blye J."/>
            <person name="Boguslavskiy L."/>
            <person name="Bonnet C."/>
            <person name="Boukhgalter B."/>
            <person name="Bourzgui I."/>
            <person name="Brown A."/>
            <person name="Cahill P."/>
            <person name="Channer S."/>
            <person name="Cheshatsang Y."/>
            <person name="Chuda L."/>
            <person name="Citroen M."/>
            <person name="Collymore A."/>
            <person name="Cooke P."/>
            <person name="Costello M."/>
            <person name="D'Aco K."/>
            <person name="Daza R."/>
            <person name="De Haan G."/>
            <person name="DeGray S."/>
            <person name="DeMaso C."/>
            <person name="Dhargay N."/>
            <person name="Dooley K."/>
            <person name="Dooley E."/>
            <person name="Doricent M."/>
            <person name="Dorje P."/>
            <person name="Dorjee K."/>
            <person name="Dupes A."/>
            <person name="Elong R."/>
            <person name="Falk J."/>
            <person name="Farina A."/>
            <person name="Faro S."/>
            <person name="Ferguson D."/>
            <person name="Fisher S."/>
            <person name="Foley C.D."/>
            <person name="Franke A."/>
            <person name="Friedrich D."/>
            <person name="Gadbois L."/>
            <person name="Gearin G."/>
            <person name="Gearin C.R."/>
            <person name="Giannoukos G."/>
            <person name="Goode T."/>
            <person name="Graham J."/>
            <person name="Grandbois E."/>
            <person name="Grewal S."/>
            <person name="Gyaltsen K."/>
            <person name="Hafez N."/>
            <person name="Hagos B."/>
            <person name="Hall J."/>
            <person name="Henson C."/>
            <person name="Hollinger A."/>
            <person name="Honan T."/>
            <person name="Huard M.D."/>
            <person name="Hughes L."/>
            <person name="Hurhula B."/>
            <person name="Husby M.E."/>
            <person name="Kamat A."/>
            <person name="Kanga B."/>
            <person name="Kashin S."/>
            <person name="Khazanovich D."/>
            <person name="Kisner P."/>
            <person name="Lance K."/>
            <person name="Lara M."/>
            <person name="Lee W."/>
            <person name="Lennon N."/>
            <person name="Letendre F."/>
            <person name="LeVine R."/>
            <person name="Lipovsky A."/>
            <person name="Liu X."/>
            <person name="Liu J."/>
            <person name="Liu S."/>
            <person name="Lokyitsang T."/>
            <person name="Lokyitsang Y."/>
            <person name="Lubonja R."/>
            <person name="Lui A."/>
            <person name="MacDonald P."/>
            <person name="Magnisalis V."/>
            <person name="Maru K."/>
            <person name="Matthews C."/>
            <person name="McCusker W."/>
            <person name="McDonough S."/>
            <person name="Mehta T."/>
            <person name="Meldrim J."/>
            <person name="Meneus L."/>
            <person name="Mihai O."/>
            <person name="Mihalev A."/>
            <person name="Mihova T."/>
            <person name="Mittelman R."/>
            <person name="Mlenga V."/>
            <person name="Montmayeur A."/>
            <person name="Mulrain L."/>
            <person name="Navidi A."/>
            <person name="Naylor J."/>
            <person name="Negash T."/>
            <person name="Nguyen T."/>
            <person name="Nguyen N."/>
            <person name="Nicol R."/>
            <person name="Norbu C."/>
            <person name="Norbu N."/>
            <person name="Novod N."/>
            <person name="O'Neill B."/>
            <person name="Osman S."/>
            <person name="Markiewicz E."/>
            <person name="Oyono O.L."/>
            <person name="Patti C."/>
            <person name="Phunkhang P."/>
            <person name="Pierre F."/>
            <person name="Priest M."/>
            <person name="Raghuraman S."/>
            <person name="Rege F."/>
            <person name="Reyes R."/>
            <person name="Rise C."/>
            <person name="Rogov P."/>
            <person name="Ross K."/>
            <person name="Ryan E."/>
            <person name="Settipalli S."/>
            <person name="Shea T."/>
            <person name="Sherpa N."/>
            <person name="Shi L."/>
            <person name="Shih D."/>
            <person name="Sparrow T."/>
            <person name="Spaulding J."/>
            <person name="Stalker J."/>
            <person name="Stange-Thomann N."/>
            <person name="Stavropoulos S."/>
            <person name="Stone C."/>
            <person name="Strader C."/>
            <person name="Tesfaye S."/>
            <person name="Thomson T."/>
            <person name="Thoulutsang Y."/>
            <person name="Thoulutsang D."/>
            <person name="Topham K."/>
            <person name="Topping I."/>
            <person name="Tsamla T."/>
            <person name="Vassiliev H."/>
            <person name="Vo A."/>
            <person name="Wangchuk T."/>
            <person name="Wangdi T."/>
            <person name="Weiand M."/>
            <person name="Wilkinson J."/>
            <person name="Wilson A."/>
            <person name="Yadav S."/>
            <person name="Young G."/>
            <person name="Yu Q."/>
            <person name="Zembek L."/>
            <person name="Zhong D."/>
            <person name="Zimmer A."/>
            <person name="Zwirko Z."/>
            <person name="Jaffe D.B."/>
            <person name="Alvarez P."/>
            <person name="Brockman W."/>
            <person name="Butler J."/>
            <person name="Chin C."/>
            <person name="Gnerre S."/>
            <person name="Grabherr M."/>
            <person name="Kleber M."/>
            <person name="Mauceli E."/>
            <person name="MacCallum I."/>
        </authorList>
    </citation>
    <scope>NUCLEOTIDE SEQUENCE [LARGE SCALE GENOMIC DNA]</scope>
    <source>
        <strain evidence="3">Tucson 14024-0371.13</strain>
    </source>
</reference>
<dbReference type="SUPFAM" id="SSF56672">
    <property type="entry name" value="DNA/RNA polymerases"/>
    <property type="match status" value="1"/>
</dbReference>
<dbReference type="AlphaFoldDB" id="A0A0P8ZWR4"/>
<gene>
    <name evidence="2" type="primary">Dana\GF27671</name>
    <name evidence="2" type="ORF">GF27671</name>
</gene>
<sequence length="941" mass="106434">MHLLKIDRPNNCVGTTTTNGTEIKTYGTIRLTLDLGLRRPYTWNFVIADTNTPIIVSDFLHHYNLLVNIKEANLICAHAPTEEKDDVTKDAFYAELDRAYGRCPSHDIKILLGDFNAKVGREDIFGATVGQFSLHETTSSNGLRLIGFAAAHNMVVRSTGFRHLDIHKASWLSPDRLTRNQIDHVVIDARHASNVLDVRSCRGPNIDSDHYLVAAKIRTRLCVAKVARRGLLRKLDIGKLQSQRTRDAFSTQVTGLLSRATPTPEGISNMWALISHSLRTSAEEVIGFQRTPKRNPWYDQECRDATAAKDAAYGRTLQAGATRAVVEVYRSRRRDEKRLFRRKKREQERRECESIESSRDRNEARNFYQRVKRLTQGFKTGGVACKDDDGNLITDAEIVLRLWRDHFSSLLAGSGHDDYGEYDTQTPIYGTDVDVPTPSHAEVKDAIQRLKNNKSAGADGLPAELFKAAGDMLVGSMHKLISKIWLTESMPDDWNHSMICPILKKGDATLRTNYRGISLLPVAYKVLTSVLCENLKPHAEALIGPYQCGFRPGKSTIDQIFTLRQILEKSYENQIDTYHLFVDYKAAFDSPRRDRLYAAMSELGIPAKLIRLCMMTLSNTISSVRVGNDQSETFYTKCGLRQGDSLSCMLFNILMESIIRKAGVHRTGTILTNRCVQLLGYADDIDIIGRTKRDVTAAFGAIEKESAKVGLAVNMDKTKFMVCSSRESRRLDSQLSAGSHSFESVKEFIYLGSAISSTNDVSLEIKRRITLANRCYFGLSRHFNSRALSRPTKITLYRTLILPVLLYGAECWTVVQSDAAALGVFERKILRKIFGPICVGDAYRTRWNHELYELYGDVDIVSRVKIQRLRWLGHIARMEEDAPARKVFDAVIVGKRRRGRPRIRWQDQVMEALSTSGVTNWRARAQDRKAWRQIVQQAVTR</sequence>
<dbReference type="PROSITE" id="PS50878">
    <property type="entry name" value="RT_POL"/>
    <property type="match status" value="1"/>
</dbReference>